<proteinExistence type="inferred from homology"/>
<keyword evidence="11" id="KW-1185">Reference proteome</keyword>
<dbReference type="PANTHER" id="PTHR48022:SF14">
    <property type="entry name" value="MAJOR FACILITATOR SUPERFAMILY (MFS) PROFILE DOMAIN-CONTAINING PROTEIN-RELATED"/>
    <property type="match status" value="1"/>
</dbReference>
<dbReference type="PROSITE" id="PS50850">
    <property type="entry name" value="MFS"/>
    <property type="match status" value="1"/>
</dbReference>
<evidence type="ECO:0000256" key="5">
    <source>
        <dbReference type="ARBA" id="ARBA00022989"/>
    </source>
</evidence>
<sequence length="575" mass="63409">MDGVEKAAAAKDTFVTPEMTDNKTKDTVAIAHNDRAIWENREPYGPAGFRGLFSSSYVAVCAAFSALGGLLFGYDQGVVSVILVMPQFLDRFERVSEQASGAGFWKGLLTAMIELGALLGALNQGWIADRISRKYSIVVAVVIFIIGSSLQTAAVDYAMLTVARLIGGVGIGMLSMVAPLYISEISPPEIRGALLVLEEFSIVTGIVIAFWITYGTQFMSGEWSWRLPFLLQIIPGLMLGIGIIFLPFSPRWLASKGRDQESLQALAKLRRLPETDHRVRQEWIDIRAEVSFHKEVSAVRHPNLQDDTTASRIKLEFASWIDCFRPGCWRRTHVGMGLMFFQQFVGINALIYYSPTLFQTMGQDHRMQLILSGVLNITQLIGVSTSIWTMDRFGRRPLLLWGSVFMCISHVIIAALVGQFSSNWPAHKGPGWTSVAFLFIYMLAFGASWGPVPWAMPAEIFPSSLRAKGVGLSTASNWLNNFIIGLITPPLVQNTGFGAYVFFAVFCGLSFAWTWFFVPETTGRSLEQMDAVFKDFRGEEELARRMQIERAIAGVGIGAAAGAGDDSDDAKEAEV</sequence>
<evidence type="ECO:0000256" key="4">
    <source>
        <dbReference type="ARBA" id="ARBA00022692"/>
    </source>
</evidence>
<dbReference type="Gene3D" id="1.20.1250.20">
    <property type="entry name" value="MFS general substrate transporter like domains"/>
    <property type="match status" value="1"/>
</dbReference>
<dbReference type="VEuPathDB" id="FungiDB:PV09_08546"/>
<reference evidence="10 11" key="1">
    <citation type="submission" date="2015-01" db="EMBL/GenBank/DDBJ databases">
        <title>The Genome Sequence of Ochroconis gallopava CBS43764.</title>
        <authorList>
            <consortium name="The Broad Institute Genomics Platform"/>
            <person name="Cuomo C."/>
            <person name="de Hoog S."/>
            <person name="Gorbushina A."/>
            <person name="Stielow B."/>
            <person name="Teixiera M."/>
            <person name="Abouelleil A."/>
            <person name="Chapman S.B."/>
            <person name="Priest M."/>
            <person name="Young S.K."/>
            <person name="Wortman J."/>
            <person name="Nusbaum C."/>
            <person name="Birren B."/>
        </authorList>
    </citation>
    <scope>NUCLEOTIDE SEQUENCE [LARGE SCALE GENOMIC DNA]</scope>
    <source>
        <strain evidence="10 11">CBS 43764</strain>
    </source>
</reference>
<dbReference type="EMBL" id="KN847570">
    <property type="protein sequence ID" value="KIV99881.1"/>
    <property type="molecule type" value="Genomic_DNA"/>
</dbReference>
<feature type="domain" description="Major facilitator superfamily (MFS) profile" evidence="9">
    <location>
        <begin position="61"/>
        <end position="522"/>
    </location>
</feature>
<evidence type="ECO:0000256" key="2">
    <source>
        <dbReference type="ARBA" id="ARBA00010992"/>
    </source>
</evidence>
<organism evidence="10 11">
    <name type="scientific">Verruconis gallopava</name>
    <dbReference type="NCBI Taxonomy" id="253628"/>
    <lineage>
        <taxon>Eukaryota</taxon>
        <taxon>Fungi</taxon>
        <taxon>Dikarya</taxon>
        <taxon>Ascomycota</taxon>
        <taxon>Pezizomycotina</taxon>
        <taxon>Dothideomycetes</taxon>
        <taxon>Pleosporomycetidae</taxon>
        <taxon>Venturiales</taxon>
        <taxon>Sympoventuriaceae</taxon>
        <taxon>Verruconis</taxon>
    </lineage>
</organism>
<evidence type="ECO:0000256" key="1">
    <source>
        <dbReference type="ARBA" id="ARBA00004141"/>
    </source>
</evidence>
<dbReference type="GO" id="GO:0005351">
    <property type="term" value="F:carbohydrate:proton symporter activity"/>
    <property type="evidence" value="ECO:0007669"/>
    <property type="project" value="TreeGrafter"/>
</dbReference>
<dbReference type="PROSITE" id="PS00217">
    <property type="entry name" value="SUGAR_TRANSPORT_2"/>
    <property type="match status" value="1"/>
</dbReference>
<gene>
    <name evidence="10" type="ORF">PV09_08546</name>
</gene>
<dbReference type="NCBIfam" id="TIGR00879">
    <property type="entry name" value="SP"/>
    <property type="match status" value="1"/>
</dbReference>
<name>A0A0D1YGF5_9PEZI</name>
<evidence type="ECO:0000256" key="8">
    <source>
        <dbReference type="SAM" id="Phobius"/>
    </source>
</evidence>
<dbReference type="Proteomes" id="UP000053259">
    <property type="component" value="Unassembled WGS sequence"/>
</dbReference>
<feature type="transmembrane region" description="Helical" evidence="8">
    <location>
        <begin position="161"/>
        <end position="182"/>
    </location>
</feature>
<feature type="transmembrane region" description="Helical" evidence="8">
    <location>
        <begin position="334"/>
        <end position="355"/>
    </location>
</feature>
<dbReference type="SUPFAM" id="SSF103473">
    <property type="entry name" value="MFS general substrate transporter"/>
    <property type="match status" value="1"/>
</dbReference>
<accession>A0A0D1YGF5</accession>
<dbReference type="InterPro" id="IPR003663">
    <property type="entry name" value="Sugar/inositol_transpt"/>
</dbReference>
<dbReference type="InterPro" id="IPR036259">
    <property type="entry name" value="MFS_trans_sf"/>
</dbReference>
<feature type="transmembrane region" description="Helical" evidence="8">
    <location>
        <begin position="432"/>
        <end position="449"/>
    </location>
</feature>
<feature type="transmembrane region" description="Helical" evidence="8">
    <location>
        <begin position="229"/>
        <end position="248"/>
    </location>
</feature>
<feature type="transmembrane region" description="Helical" evidence="8">
    <location>
        <begin position="399"/>
        <end position="420"/>
    </location>
</feature>
<feature type="transmembrane region" description="Helical" evidence="8">
    <location>
        <begin position="497"/>
        <end position="518"/>
    </location>
</feature>
<dbReference type="RefSeq" id="XP_016209751.1">
    <property type="nucleotide sequence ID" value="XM_016362466.1"/>
</dbReference>
<dbReference type="Pfam" id="PF00083">
    <property type="entry name" value="Sugar_tr"/>
    <property type="match status" value="1"/>
</dbReference>
<keyword evidence="3 7" id="KW-0813">Transport</keyword>
<evidence type="ECO:0000256" key="6">
    <source>
        <dbReference type="ARBA" id="ARBA00023136"/>
    </source>
</evidence>
<dbReference type="InterPro" id="IPR020846">
    <property type="entry name" value="MFS_dom"/>
</dbReference>
<comment type="similarity">
    <text evidence="2 7">Belongs to the major facilitator superfamily. Sugar transporter (TC 2.A.1.1) family.</text>
</comment>
<evidence type="ECO:0000256" key="7">
    <source>
        <dbReference type="RuleBase" id="RU003346"/>
    </source>
</evidence>
<dbReference type="PROSITE" id="PS00216">
    <property type="entry name" value="SUGAR_TRANSPORT_1"/>
    <property type="match status" value="1"/>
</dbReference>
<keyword evidence="6 8" id="KW-0472">Membrane</keyword>
<dbReference type="InterPro" id="IPR050360">
    <property type="entry name" value="MFS_Sugar_Transporters"/>
</dbReference>
<evidence type="ECO:0000313" key="10">
    <source>
        <dbReference type="EMBL" id="KIV99881.1"/>
    </source>
</evidence>
<feature type="transmembrane region" description="Helical" evidence="8">
    <location>
        <begin position="104"/>
        <end position="123"/>
    </location>
</feature>
<evidence type="ECO:0000256" key="3">
    <source>
        <dbReference type="ARBA" id="ARBA00022448"/>
    </source>
</evidence>
<dbReference type="AlphaFoldDB" id="A0A0D1YGF5"/>
<feature type="transmembrane region" description="Helical" evidence="8">
    <location>
        <begin position="367"/>
        <end position="387"/>
    </location>
</feature>
<feature type="transmembrane region" description="Helical" evidence="8">
    <location>
        <begin position="194"/>
        <end position="214"/>
    </location>
</feature>
<feature type="transmembrane region" description="Helical" evidence="8">
    <location>
        <begin position="135"/>
        <end position="155"/>
    </location>
</feature>
<feature type="transmembrane region" description="Helical" evidence="8">
    <location>
        <begin position="57"/>
        <end position="84"/>
    </location>
</feature>
<dbReference type="OrthoDB" id="8120565at2759"/>
<evidence type="ECO:0000259" key="9">
    <source>
        <dbReference type="PROSITE" id="PS50850"/>
    </source>
</evidence>
<comment type="subcellular location">
    <subcellularLocation>
        <location evidence="1">Membrane</location>
        <topology evidence="1">Multi-pass membrane protein</topology>
    </subcellularLocation>
</comment>
<protein>
    <recommendedName>
        <fullName evidence="9">Major facilitator superfamily (MFS) profile domain-containing protein</fullName>
    </recommendedName>
</protein>
<dbReference type="GeneID" id="27316519"/>
<dbReference type="FunFam" id="1.20.1250.20:FF:000026">
    <property type="entry name" value="MFS quinate transporter QutD"/>
    <property type="match status" value="1"/>
</dbReference>
<dbReference type="InterPro" id="IPR005829">
    <property type="entry name" value="Sugar_transporter_CS"/>
</dbReference>
<keyword evidence="4 8" id="KW-0812">Transmembrane</keyword>
<dbReference type="InParanoid" id="A0A0D1YGF5"/>
<dbReference type="PANTHER" id="PTHR48022">
    <property type="entry name" value="PLASTIDIC GLUCOSE TRANSPORTER 4"/>
    <property type="match status" value="1"/>
</dbReference>
<dbReference type="GO" id="GO:0016020">
    <property type="term" value="C:membrane"/>
    <property type="evidence" value="ECO:0007669"/>
    <property type="project" value="UniProtKB-SubCell"/>
</dbReference>
<keyword evidence="5 8" id="KW-1133">Transmembrane helix</keyword>
<feature type="transmembrane region" description="Helical" evidence="8">
    <location>
        <begin position="470"/>
        <end position="491"/>
    </location>
</feature>
<dbReference type="PRINTS" id="PR00171">
    <property type="entry name" value="SUGRTRNSPORT"/>
</dbReference>
<evidence type="ECO:0000313" key="11">
    <source>
        <dbReference type="Proteomes" id="UP000053259"/>
    </source>
</evidence>
<dbReference type="InterPro" id="IPR005828">
    <property type="entry name" value="MFS_sugar_transport-like"/>
</dbReference>